<sequence>MEKMIGYILTRLLPPHQNLFGFLRGKLTSDAIGQFIINITDGRKSNFQYRTTAVTFFDLDEAFKRAQSQAFIESLITGDYKR</sequence>
<evidence type="ECO:0000313" key="1">
    <source>
        <dbReference type="EMBL" id="KAK2139764.1"/>
    </source>
</evidence>
<keyword evidence="2" id="KW-1185">Reference proteome</keyword>
<organism evidence="1 2">
    <name type="scientific">Paralvinella palmiformis</name>
    <dbReference type="NCBI Taxonomy" id="53620"/>
    <lineage>
        <taxon>Eukaryota</taxon>
        <taxon>Metazoa</taxon>
        <taxon>Spiralia</taxon>
        <taxon>Lophotrochozoa</taxon>
        <taxon>Annelida</taxon>
        <taxon>Polychaeta</taxon>
        <taxon>Sedentaria</taxon>
        <taxon>Canalipalpata</taxon>
        <taxon>Terebellida</taxon>
        <taxon>Terebelliformia</taxon>
        <taxon>Alvinellidae</taxon>
        <taxon>Paralvinella</taxon>
    </lineage>
</organism>
<name>A0AAD9MQZ3_9ANNE</name>
<dbReference type="EMBL" id="JAODUP010001624">
    <property type="protein sequence ID" value="KAK2139764.1"/>
    <property type="molecule type" value="Genomic_DNA"/>
</dbReference>
<accession>A0AAD9MQZ3</accession>
<gene>
    <name evidence="1" type="ORF">LSH36_1621g00007</name>
</gene>
<evidence type="ECO:0000313" key="2">
    <source>
        <dbReference type="Proteomes" id="UP001208570"/>
    </source>
</evidence>
<comment type="caution">
    <text evidence="1">The sequence shown here is derived from an EMBL/GenBank/DDBJ whole genome shotgun (WGS) entry which is preliminary data.</text>
</comment>
<proteinExistence type="predicted"/>
<reference evidence="1" key="1">
    <citation type="journal article" date="2023" name="Mol. Biol. Evol.">
        <title>Third-Generation Sequencing Reveals the Adaptive Role of the Epigenome in Three Deep-Sea Polychaetes.</title>
        <authorList>
            <person name="Perez M."/>
            <person name="Aroh O."/>
            <person name="Sun Y."/>
            <person name="Lan Y."/>
            <person name="Juniper S.K."/>
            <person name="Young C.R."/>
            <person name="Angers B."/>
            <person name="Qian P.Y."/>
        </authorList>
    </citation>
    <scope>NUCLEOTIDE SEQUENCE</scope>
    <source>
        <strain evidence="1">P08H-3</strain>
    </source>
</reference>
<dbReference type="Proteomes" id="UP001208570">
    <property type="component" value="Unassembled WGS sequence"/>
</dbReference>
<protein>
    <submittedName>
        <fullName evidence="1">Uncharacterized protein</fullName>
    </submittedName>
</protein>
<dbReference type="AlphaFoldDB" id="A0AAD9MQZ3"/>